<feature type="signal peptide" evidence="7">
    <location>
        <begin position="1"/>
        <end position="19"/>
    </location>
</feature>
<reference evidence="9 10" key="1">
    <citation type="submission" date="2024-08" db="EMBL/GenBank/DDBJ databases">
        <authorList>
            <person name="Cucini C."/>
            <person name="Frati F."/>
        </authorList>
    </citation>
    <scope>NUCLEOTIDE SEQUENCE [LARGE SCALE GENOMIC DNA]</scope>
</reference>
<dbReference type="InterPro" id="IPR036508">
    <property type="entry name" value="Chitin-bd_dom_sf"/>
</dbReference>
<evidence type="ECO:0000256" key="2">
    <source>
        <dbReference type="ARBA" id="ARBA00022729"/>
    </source>
</evidence>
<dbReference type="PANTHER" id="PTHR23301">
    <property type="entry name" value="CHITIN BINDING PERITROPHIN-A"/>
    <property type="match status" value="1"/>
</dbReference>
<dbReference type="Pfam" id="PF01607">
    <property type="entry name" value="CBM_14"/>
    <property type="match status" value="2"/>
</dbReference>
<evidence type="ECO:0000256" key="7">
    <source>
        <dbReference type="SAM" id="SignalP"/>
    </source>
</evidence>
<organism evidence="9 10">
    <name type="scientific">Orchesella dallaii</name>
    <dbReference type="NCBI Taxonomy" id="48710"/>
    <lineage>
        <taxon>Eukaryota</taxon>
        <taxon>Metazoa</taxon>
        <taxon>Ecdysozoa</taxon>
        <taxon>Arthropoda</taxon>
        <taxon>Hexapoda</taxon>
        <taxon>Collembola</taxon>
        <taxon>Entomobryomorpha</taxon>
        <taxon>Entomobryoidea</taxon>
        <taxon>Orchesellidae</taxon>
        <taxon>Orchesellinae</taxon>
        <taxon>Orchesella</taxon>
    </lineage>
</organism>
<name>A0ABP1QA63_9HEXA</name>
<dbReference type="SMART" id="SM00494">
    <property type="entry name" value="ChtBD2"/>
    <property type="match status" value="2"/>
</dbReference>
<feature type="domain" description="Chitin-binding type-2" evidence="8">
    <location>
        <begin position="32"/>
        <end position="98"/>
    </location>
</feature>
<evidence type="ECO:0000313" key="10">
    <source>
        <dbReference type="Proteomes" id="UP001642540"/>
    </source>
</evidence>
<keyword evidence="5" id="KW-0325">Glycoprotein</keyword>
<dbReference type="Gene3D" id="2.170.140.10">
    <property type="entry name" value="Chitin binding domain"/>
    <property type="match status" value="2"/>
</dbReference>
<keyword evidence="3" id="KW-0677">Repeat</keyword>
<feature type="chain" id="PRO_5046925300" description="Chitin-binding type-2 domain-containing protein" evidence="7">
    <location>
        <begin position="20"/>
        <end position="262"/>
    </location>
</feature>
<feature type="compositionally biased region" description="Low complexity" evidence="6">
    <location>
        <begin position="111"/>
        <end position="128"/>
    </location>
</feature>
<dbReference type="PANTHER" id="PTHR23301:SF0">
    <property type="entry name" value="CHITIN-BINDING TYPE-2 DOMAIN-CONTAINING PROTEIN-RELATED"/>
    <property type="match status" value="1"/>
</dbReference>
<keyword evidence="10" id="KW-1185">Reference proteome</keyword>
<evidence type="ECO:0000256" key="1">
    <source>
        <dbReference type="ARBA" id="ARBA00022669"/>
    </source>
</evidence>
<keyword evidence="4" id="KW-1015">Disulfide bond</keyword>
<gene>
    <name evidence="9" type="ORF">ODALV1_LOCUS7816</name>
</gene>
<evidence type="ECO:0000313" key="9">
    <source>
        <dbReference type="EMBL" id="CAL8091063.1"/>
    </source>
</evidence>
<evidence type="ECO:0000256" key="4">
    <source>
        <dbReference type="ARBA" id="ARBA00023157"/>
    </source>
</evidence>
<dbReference type="Proteomes" id="UP001642540">
    <property type="component" value="Unassembled WGS sequence"/>
</dbReference>
<evidence type="ECO:0000256" key="5">
    <source>
        <dbReference type="ARBA" id="ARBA00023180"/>
    </source>
</evidence>
<proteinExistence type="predicted"/>
<feature type="domain" description="Chitin-binding type-2" evidence="8">
    <location>
        <begin position="131"/>
        <end position="184"/>
    </location>
</feature>
<dbReference type="InterPro" id="IPR002557">
    <property type="entry name" value="Chitin-bd_dom"/>
</dbReference>
<dbReference type="InterPro" id="IPR051940">
    <property type="entry name" value="Chitin_bind-dev_reg"/>
</dbReference>
<feature type="region of interest" description="Disordered" evidence="6">
    <location>
        <begin position="97"/>
        <end position="128"/>
    </location>
</feature>
<keyword evidence="1" id="KW-0147">Chitin-binding</keyword>
<comment type="caution">
    <text evidence="9">The sequence shown here is derived from an EMBL/GenBank/DDBJ whole genome shotgun (WGS) entry which is preliminary data.</text>
</comment>
<evidence type="ECO:0000256" key="6">
    <source>
        <dbReference type="SAM" id="MobiDB-lite"/>
    </source>
</evidence>
<keyword evidence="2 7" id="KW-0732">Signal</keyword>
<sequence>MNAFYFVAVFSTLAVAVHGKAGILEEHPIDWYDCTGKADGNYVHPTDCTRFISCSGNIASQRDCANCNVDPVRCPEGRTVYNATVDQCLWADETTCGGGDGGQPSTERITTPDAGTTPDPGTTEGTTADPNACDPELCKNEGYCQTYRRCDNGTLVTEECGEGLVWNPKNPDGSDQIHGGNCDTWENLRPEIEEEYRKDPECMACFWRAKGECNREYLYQAPNLRNRNVLTLTCTDGLVFSQAKETCQRCQDVIRDDGRACC</sequence>
<protein>
    <recommendedName>
        <fullName evidence="8">Chitin-binding type-2 domain-containing protein</fullName>
    </recommendedName>
</protein>
<dbReference type="EMBL" id="CAXLJM020000024">
    <property type="protein sequence ID" value="CAL8091063.1"/>
    <property type="molecule type" value="Genomic_DNA"/>
</dbReference>
<dbReference type="SUPFAM" id="SSF57625">
    <property type="entry name" value="Invertebrate chitin-binding proteins"/>
    <property type="match status" value="2"/>
</dbReference>
<evidence type="ECO:0000259" key="8">
    <source>
        <dbReference type="SMART" id="SM00494"/>
    </source>
</evidence>
<evidence type="ECO:0000256" key="3">
    <source>
        <dbReference type="ARBA" id="ARBA00022737"/>
    </source>
</evidence>
<accession>A0ABP1QA63</accession>